<evidence type="ECO:0000313" key="2">
    <source>
        <dbReference type="Proteomes" id="UP000321328"/>
    </source>
</evidence>
<dbReference type="AlphaFoldDB" id="A0A511D8M9"/>
<dbReference type="EMBL" id="BJVI01000053">
    <property type="protein sequence ID" value="GEL20014.1"/>
    <property type="molecule type" value="Genomic_DNA"/>
</dbReference>
<gene>
    <name evidence="1" type="ORF">PA7_38510</name>
</gene>
<proteinExistence type="predicted"/>
<comment type="caution">
    <text evidence="1">The sequence shown here is derived from an EMBL/GenBank/DDBJ whole genome shotgun (WGS) entry which is preliminary data.</text>
</comment>
<name>A0A511D8M9_9PSEU</name>
<reference evidence="1 2" key="1">
    <citation type="submission" date="2019-07" db="EMBL/GenBank/DDBJ databases">
        <title>Whole genome shotgun sequence of Pseudonocardia asaccharolytica NBRC 16224.</title>
        <authorList>
            <person name="Hosoyama A."/>
            <person name="Uohara A."/>
            <person name="Ohji S."/>
            <person name="Ichikawa N."/>
        </authorList>
    </citation>
    <scope>NUCLEOTIDE SEQUENCE [LARGE SCALE GENOMIC DNA]</scope>
    <source>
        <strain evidence="1 2">NBRC 16224</strain>
    </source>
</reference>
<protein>
    <submittedName>
        <fullName evidence="1">Uncharacterized protein</fullName>
    </submittedName>
</protein>
<dbReference type="Proteomes" id="UP000321328">
    <property type="component" value="Unassembled WGS sequence"/>
</dbReference>
<evidence type="ECO:0000313" key="1">
    <source>
        <dbReference type="EMBL" id="GEL20014.1"/>
    </source>
</evidence>
<sequence length="114" mass="11966">MSLRTCLRSLGRGILQGLGSDNGWCWAACTLGTFPVGMALAAHRGYRHTDRIGRPGLDERGVRPVPQRTRRLAPRPGPLVDPVRTVHAGAAAGPTPQRCPAVIVAGGEPGAARV</sequence>
<dbReference type="STRING" id="1123024.GCA_000423625_04423"/>
<accession>A0A511D8M9</accession>
<organism evidence="1 2">
    <name type="scientific">Pseudonocardia asaccharolytica DSM 44247 = NBRC 16224</name>
    <dbReference type="NCBI Taxonomy" id="1123024"/>
    <lineage>
        <taxon>Bacteria</taxon>
        <taxon>Bacillati</taxon>
        <taxon>Actinomycetota</taxon>
        <taxon>Actinomycetes</taxon>
        <taxon>Pseudonocardiales</taxon>
        <taxon>Pseudonocardiaceae</taxon>
        <taxon>Pseudonocardia</taxon>
    </lineage>
</organism>
<keyword evidence="2" id="KW-1185">Reference proteome</keyword>